<dbReference type="Gene3D" id="3.30.1250.10">
    <property type="entry name" value="Ribosome maturation protein SBDS, N-terminal domain"/>
    <property type="match status" value="1"/>
</dbReference>
<protein>
    <recommendedName>
        <fullName evidence="2">Ribosome maturation protein SDO1/SBDS N-terminal domain-containing protein</fullName>
    </recommendedName>
</protein>
<dbReference type="Proteomes" id="UP000001861">
    <property type="component" value="Unassembled WGS sequence"/>
</dbReference>
<dbReference type="InParanoid" id="A8P0E0"/>
<dbReference type="InterPro" id="IPR019783">
    <property type="entry name" value="SDO1/SBDS_N"/>
</dbReference>
<dbReference type="InterPro" id="IPR036786">
    <property type="entry name" value="Ribosome_mat_SBDS_N_sf"/>
</dbReference>
<evidence type="ECO:0000313" key="4">
    <source>
        <dbReference type="Proteomes" id="UP000001861"/>
    </source>
</evidence>
<dbReference type="OMA" id="TRICHQG"/>
<evidence type="ECO:0000256" key="1">
    <source>
        <dbReference type="SAM" id="MobiDB-lite"/>
    </source>
</evidence>
<dbReference type="RefSeq" id="XP_001837868.1">
    <property type="nucleotide sequence ID" value="XM_001837816.2"/>
</dbReference>
<dbReference type="FunCoup" id="A8P0E0">
    <property type="interactions" value="26"/>
</dbReference>
<dbReference type="EMBL" id="AACS02000006">
    <property type="protein sequence ID" value="EAU83968.1"/>
    <property type="molecule type" value="Genomic_DNA"/>
</dbReference>
<comment type="caution">
    <text evidence="3">The sequence shown here is derived from an EMBL/GenBank/DDBJ whole genome shotgun (WGS) entry which is preliminary data.</text>
</comment>
<dbReference type="PANTHER" id="PTHR10927">
    <property type="entry name" value="RIBOSOME MATURATION PROTEIN SBDS"/>
    <property type="match status" value="1"/>
</dbReference>
<dbReference type="InterPro" id="IPR039100">
    <property type="entry name" value="Sdo1/SBDS-like"/>
</dbReference>
<dbReference type="OrthoDB" id="2567806at2759"/>
<dbReference type="STRING" id="240176.A8P0E0"/>
<reference evidence="3 4" key="1">
    <citation type="journal article" date="2010" name="Proc. Natl. Acad. Sci. U.S.A.">
        <title>Insights into evolution of multicellular fungi from the assembled chromosomes of the mushroom Coprinopsis cinerea (Coprinus cinereus).</title>
        <authorList>
            <person name="Stajich J.E."/>
            <person name="Wilke S.K."/>
            <person name="Ahren D."/>
            <person name="Au C.H."/>
            <person name="Birren B.W."/>
            <person name="Borodovsky M."/>
            <person name="Burns C."/>
            <person name="Canback B."/>
            <person name="Casselton L.A."/>
            <person name="Cheng C.K."/>
            <person name="Deng J."/>
            <person name="Dietrich F.S."/>
            <person name="Fargo D.C."/>
            <person name="Farman M.L."/>
            <person name="Gathman A.C."/>
            <person name="Goldberg J."/>
            <person name="Guigo R."/>
            <person name="Hoegger P.J."/>
            <person name="Hooker J.B."/>
            <person name="Huggins A."/>
            <person name="James T.Y."/>
            <person name="Kamada T."/>
            <person name="Kilaru S."/>
            <person name="Kodira C."/>
            <person name="Kues U."/>
            <person name="Kupfer D."/>
            <person name="Kwan H.S."/>
            <person name="Lomsadze A."/>
            <person name="Li W."/>
            <person name="Lilly W.W."/>
            <person name="Ma L.J."/>
            <person name="Mackey A.J."/>
            <person name="Manning G."/>
            <person name="Martin F."/>
            <person name="Muraguchi H."/>
            <person name="Natvig D.O."/>
            <person name="Palmerini H."/>
            <person name="Ramesh M.A."/>
            <person name="Rehmeyer C.J."/>
            <person name="Roe B.A."/>
            <person name="Shenoy N."/>
            <person name="Stanke M."/>
            <person name="Ter-Hovhannisyan V."/>
            <person name="Tunlid A."/>
            <person name="Velagapudi R."/>
            <person name="Vision T.J."/>
            <person name="Zeng Q."/>
            <person name="Zolan M.E."/>
            <person name="Pukkila P.J."/>
        </authorList>
    </citation>
    <scope>NUCLEOTIDE SEQUENCE [LARGE SCALE GENOMIC DNA]</scope>
    <source>
        <strain evidence="4">Okayama-7 / 130 / ATCC MYA-4618 / FGSC 9003</strain>
    </source>
</reference>
<organism evidence="3 4">
    <name type="scientific">Coprinopsis cinerea (strain Okayama-7 / 130 / ATCC MYA-4618 / FGSC 9003)</name>
    <name type="common">Inky cap fungus</name>
    <name type="synonym">Hormographiella aspergillata</name>
    <dbReference type="NCBI Taxonomy" id="240176"/>
    <lineage>
        <taxon>Eukaryota</taxon>
        <taxon>Fungi</taxon>
        <taxon>Dikarya</taxon>
        <taxon>Basidiomycota</taxon>
        <taxon>Agaricomycotina</taxon>
        <taxon>Agaricomycetes</taxon>
        <taxon>Agaricomycetidae</taxon>
        <taxon>Agaricales</taxon>
        <taxon>Agaricineae</taxon>
        <taxon>Psathyrellaceae</taxon>
        <taxon>Coprinopsis</taxon>
    </lineage>
</organism>
<dbReference type="GeneID" id="6014430"/>
<proteinExistence type="predicted"/>
<dbReference type="eggNOG" id="ENOG502S9SB">
    <property type="taxonomic scope" value="Eukaryota"/>
</dbReference>
<dbReference type="AlphaFoldDB" id="A8P0E0"/>
<dbReference type="VEuPathDB" id="FungiDB:CC1G_09850"/>
<accession>A8P0E0</accession>
<dbReference type="Pfam" id="PF01172">
    <property type="entry name" value="SBDS_N"/>
    <property type="match status" value="1"/>
</dbReference>
<name>A8P0E0_COPC7</name>
<gene>
    <name evidence="3" type="ORF">CC1G_09850</name>
</gene>
<evidence type="ECO:0000259" key="2">
    <source>
        <dbReference type="Pfam" id="PF01172"/>
    </source>
</evidence>
<evidence type="ECO:0000313" key="3">
    <source>
        <dbReference type="EMBL" id="EAU83968.1"/>
    </source>
</evidence>
<feature type="region of interest" description="Disordered" evidence="1">
    <location>
        <begin position="90"/>
        <end position="115"/>
    </location>
</feature>
<dbReference type="SUPFAM" id="SSF89895">
    <property type="entry name" value="FYSH domain"/>
    <property type="match status" value="1"/>
</dbReference>
<sequence length="115" mass="12623">MGKSSTRVIYKQDSQATEEFIVMVDPDQYSKWKNGDTSVPLAQVVETFKIYFSNQGGQGLLTTASNQQLDNVFGTHKDVDVVEHILKHGREQTKSTKSSGGVHHNVRGVGDGGSR</sequence>
<dbReference type="PANTHER" id="PTHR10927:SF2">
    <property type="entry name" value="RESTRICTION OF TELOMERE CAPPING PROTEIN 3"/>
    <property type="match status" value="1"/>
</dbReference>
<feature type="domain" description="Ribosome maturation protein SDO1/SBDS N-terminal" evidence="2">
    <location>
        <begin position="6"/>
        <end position="96"/>
    </location>
</feature>
<dbReference type="KEGG" id="cci:CC1G_09850"/>
<keyword evidence="4" id="KW-1185">Reference proteome</keyword>